<dbReference type="Proteomes" id="UP000245938">
    <property type="component" value="Unassembled WGS sequence"/>
</dbReference>
<dbReference type="AlphaFoldDB" id="A0A2U3APD3"/>
<reference evidence="1 2" key="1">
    <citation type="submission" date="2018-05" db="EMBL/GenBank/DDBJ databases">
        <title>Kurthia sibirica genome sequence.</title>
        <authorList>
            <person name="Maclea K.S."/>
            <person name="Goen A.E."/>
        </authorList>
    </citation>
    <scope>NUCLEOTIDE SEQUENCE [LARGE SCALE GENOMIC DNA]</scope>
    <source>
        <strain evidence="1 2">ATCC 49154</strain>
    </source>
</reference>
<comment type="caution">
    <text evidence="1">The sequence shown here is derived from an EMBL/GenBank/DDBJ whole genome shotgun (WGS) entry which is preliminary data.</text>
</comment>
<dbReference type="InterPro" id="IPR030910">
    <property type="entry name" value="SLAP_dom"/>
</dbReference>
<evidence type="ECO:0000313" key="2">
    <source>
        <dbReference type="Proteomes" id="UP000245938"/>
    </source>
</evidence>
<keyword evidence="2" id="KW-1185">Reference proteome</keyword>
<dbReference type="NCBIfam" id="TIGR04398">
    <property type="entry name" value="SLAP_DUP"/>
    <property type="match status" value="1"/>
</dbReference>
<organism evidence="1 2">
    <name type="scientific">Kurthia sibirica</name>
    <dbReference type="NCBI Taxonomy" id="202750"/>
    <lineage>
        <taxon>Bacteria</taxon>
        <taxon>Bacillati</taxon>
        <taxon>Bacillota</taxon>
        <taxon>Bacilli</taxon>
        <taxon>Bacillales</taxon>
        <taxon>Caryophanaceae</taxon>
        <taxon>Kurthia</taxon>
    </lineage>
</organism>
<evidence type="ECO:0000313" key="1">
    <source>
        <dbReference type="EMBL" id="PWI26391.1"/>
    </source>
</evidence>
<dbReference type="EMBL" id="QFVR01000003">
    <property type="protein sequence ID" value="PWI26391.1"/>
    <property type="molecule type" value="Genomic_DNA"/>
</dbReference>
<dbReference type="OrthoDB" id="1907642at2"/>
<dbReference type="RefSeq" id="WP_109304995.1">
    <property type="nucleotide sequence ID" value="NZ_BJUF01000022.1"/>
</dbReference>
<gene>
    <name evidence="1" type="ORF">DEX24_03385</name>
</gene>
<accession>A0A2U3APD3</accession>
<protein>
    <submittedName>
        <fullName evidence="1">SLAP domain-containing protein</fullName>
    </submittedName>
</protein>
<proteinExistence type="predicted"/>
<name>A0A2U3APD3_9BACL</name>
<sequence length="117" mass="13853">MQLQFEDAWQRTIAPQDRQIIEELFKNEHANYRHPIIRVAINHRKQLLVSVLVQNHSAKEMIFMNRQVQFHTPTANRSHHFTIKSLKIPPYTSMPWTFIFEQAPENYSDGQITIATP</sequence>